<feature type="transmembrane region" description="Helical" evidence="1">
    <location>
        <begin position="110"/>
        <end position="131"/>
    </location>
</feature>
<dbReference type="EMBL" id="CP036434">
    <property type="protein sequence ID" value="QDV07167.1"/>
    <property type="molecule type" value="Genomic_DNA"/>
</dbReference>
<reference evidence="2 3" key="1">
    <citation type="submission" date="2019-02" db="EMBL/GenBank/DDBJ databases">
        <title>Deep-cultivation of Planctomycetes and their phenomic and genomic characterization uncovers novel biology.</title>
        <authorList>
            <person name="Wiegand S."/>
            <person name="Jogler M."/>
            <person name="Boedeker C."/>
            <person name="Pinto D."/>
            <person name="Vollmers J."/>
            <person name="Rivas-Marin E."/>
            <person name="Kohn T."/>
            <person name="Peeters S.H."/>
            <person name="Heuer A."/>
            <person name="Rast P."/>
            <person name="Oberbeckmann S."/>
            <person name="Bunk B."/>
            <person name="Jeske O."/>
            <person name="Meyerdierks A."/>
            <person name="Storesund J.E."/>
            <person name="Kallscheuer N."/>
            <person name="Luecker S."/>
            <person name="Lage O.M."/>
            <person name="Pohl T."/>
            <person name="Merkel B.J."/>
            <person name="Hornburger P."/>
            <person name="Mueller R.-W."/>
            <person name="Bruemmer F."/>
            <person name="Labrenz M."/>
            <person name="Spormann A.M."/>
            <person name="Op den Camp H."/>
            <person name="Overmann J."/>
            <person name="Amann R."/>
            <person name="Jetten M.S.M."/>
            <person name="Mascher T."/>
            <person name="Medema M.H."/>
            <person name="Devos D.P."/>
            <person name="Kaster A.-K."/>
            <person name="Ovreas L."/>
            <person name="Rohde M."/>
            <person name="Galperin M.Y."/>
            <person name="Jogler C."/>
        </authorList>
    </citation>
    <scope>NUCLEOTIDE SEQUENCE [LARGE SCALE GENOMIC DNA]</scope>
    <source>
        <strain evidence="2 3">Poly30</strain>
    </source>
</reference>
<evidence type="ECO:0000313" key="3">
    <source>
        <dbReference type="Proteomes" id="UP000320390"/>
    </source>
</evidence>
<feature type="transmembrane region" description="Helical" evidence="1">
    <location>
        <begin position="81"/>
        <end position="98"/>
    </location>
</feature>
<name>A0A518ESU2_9BACT</name>
<organism evidence="2 3">
    <name type="scientific">Saltatorellus ferox</name>
    <dbReference type="NCBI Taxonomy" id="2528018"/>
    <lineage>
        <taxon>Bacteria</taxon>
        <taxon>Pseudomonadati</taxon>
        <taxon>Planctomycetota</taxon>
        <taxon>Planctomycetia</taxon>
        <taxon>Planctomycetia incertae sedis</taxon>
        <taxon>Saltatorellus</taxon>
    </lineage>
</organism>
<keyword evidence="3" id="KW-1185">Reference proteome</keyword>
<dbReference type="AlphaFoldDB" id="A0A518ESU2"/>
<evidence type="ECO:0000313" key="2">
    <source>
        <dbReference type="EMBL" id="QDV07167.1"/>
    </source>
</evidence>
<evidence type="ECO:0000256" key="1">
    <source>
        <dbReference type="SAM" id="Phobius"/>
    </source>
</evidence>
<gene>
    <name evidence="2" type="ORF">Poly30_26860</name>
</gene>
<accession>A0A518ESU2</accession>
<keyword evidence="1" id="KW-0472">Membrane</keyword>
<keyword evidence="1" id="KW-1133">Transmembrane helix</keyword>
<dbReference type="Proteomes" id="UP000320390">
    <property type="component" value="Chromosome"/>
</dbReference>
<proteinExistence type="predicted"/>
<sequence length="179" mass="19163">MGVGGLFLVFEGLVARENAPPPMRPQIPPPGLPFGEASSGASIAGAESSRASTGDREVATEWRTLQADRQLDPRLGEVGSTLFHAGLGLAVAAWVLASRVSLGRSLQHPWWARILVILWLLPAAWALWRIGARAGPGAASAPSAMLVFRAMAPVYALFLVLGLYFTRSRPRETLRGSLR</sequence>
<feature type="transmembrane region" description="Helical" evidence="1">
    <location>
        <begin position="143"/>
        <end position="165"/>
    </location>
</feature>
<protein>
    <submittedName>
        <fullName evidence="2">Uncharacterized protein</fullName>
    </submittedName>
</protein>
<keyword evidence="1" id="KW-0812">Transmembrane</keyword>